<proteinExistence type="inferred from homology"/>
<dbReference type="EMBL" id="JACTAM010000021">
    <property type="protein sequence ID" value="KAI2651329.1"/>
    <property type="molecule type" value="Genomic_DNA"/>
</dbReference>
<reference evidence="7 8" key="1">
    <citation type="submission" date="2022-01" db="EMBL/GenBank/DDBJ databases">
        <title>A high-quality chromosome-level genome assembly of rohu carp, Labeo rohita.</title>
        <authorList>
            <person name="Arick M.A. II"/>
            <person name="Hsu C.-Y."/>
            <person name="Magbanua Z."/>
            <person name="Pechanova O."/>
            <person name="Grover C."/>
            <person name="Miller E."/>
            <person name="Thrash A."/>
            <person name="Ezzel L."/>
            <person name="Alam S."/>
            <person name="Benzie J."/>
            <person name="Hamilton M."/>
            <person name="Karsi A."/>
            <person name="Lawrence M.L."/>
            <person name="Peterson D.G."/>
        </authorList>
    </citation>
    <scope>NUCLEOTIDE SEQUENCE [LARGE SCALE GENOMIC DNA]</scope>
    <source>
        <strain evidence="8">BAU-BD-2019</strain>
        <tissue evidence="7">Blood</tissue>
    </source>
</reference>
<feature type="transmembrane region" description="Helical" evidence="6">
    <location>
        <begin position="113"/>
        <end position="135"/>
    </location>
</feature>
<evidence type="ECO:0000256" key="2">
    <source>
        <dbReference type="ARBA" id="ARBA00022692"/>
    </source>
</evidence>
<feature type="transmembrane region" description="Helical" evidence="6">
    <location>
        <begin position="147"/>
        <end position="173"/>
    </location>
</feature>
<evidence type="ECO:0000256" key="5">
    <source>
        <dbReference type="ARBA" id="ARBA00093776"/>
    </source>
</evidence>
<dbReference type="InterPro" id="IPR029776">
    <property type="entry name" value="TMEM179B"/>
</dbReference>
<dbReference type="Pfam" id="PF26158">
    <property type="entry name" value="Claudin_TMEM179-179B"/>
    <property type="match status" value="1"/>
</dbReference>
<keyword evidence="4 6" id="KW-0472">Membrane</keyword>
<evidence type="ECO:0000256" key="6">
    <source>
        <dbReference type="SAM" id="Phobius"/>
    </source>
</evidence>
<feature type="transmembrane region" description="Helical" evidence="6">
    <location>
        <begin position="219"/>
        <end position="236"/>
    </location>
</feature>
<evidence type="ECO:0000256" key="1">
    <source>
        <dbReference type="ARBA" id="ARBA00004141"/>
    </source>
</evidence>
<feature type="transmembrane region" description="Helical" evidence="6">
    <location>
        <begin position="52"/>
        <end position="75"/>
    </location>
</feature>
<dbReference type="InterPro" id="IPR059010">
    <property type="entry name" value="TMEM179-179B"/>
</dbReference>
<comment type="caution">
    <text evidence="7">The sequence shown here is derived from an EMBL/GenBank/DDBJ whole genome shotgun (WGS) entry which is preliminary data.</text>
</comment>
<keyword evidence="8" id="KW-1185">Reference proteome</keyword>
<comment type="subcellular location">
    <subcellularLocation>
        <location evidence="1">Membrane</location>
        <topology evidence="1">Multi-pass membrane protein</topology>
    </subcellularLocation>
</comment>
<gene>
    <name evidence="7" type="ORF">H4Q32_019383</name>
</gene>
<keyword evidence="2 6" id="KW-0812">Transmembrane</keyword>
<protein>
    <submittedName>
        <fullName evidence="7">Transmembrane protein 179B</fullName>
    </submittedName>
</protein>
<evidence type="ECO:0000256" key="3">
    <source>
        <dbReference type="ARBA" id="ARBA00022989"/>
    </source>
</evidence>
<dbReference type="PANTHER" id="PTHR31056">
    <property type="entry name" value="TRANSMEMBRANE PROTEIN 179B"/>
    <property type="match status" value="1"/>
</dbReference>
<dbReference type="PANTHER" id="PTHR31056:SF1">
    <property type="entry name" value="TRANSMEMBRANE PROTEIN 179B"/>
    <property type="match status" value="1"/>
</dbReference>
<accession>A0ABQ8LLS2</accession>
<organism evidence="7 8">
    <name type="scientific">Labeo rohita</name>
    <name type="common">Indian major carp</name>
    <name type="synonym">Cyprinus rohita</name>
    <dbReference type="NCBI Taxonomy" id="84645"/>
    <lineage>
        <taxon>Eukaryota</taxon>
        <taxon>Metazoa</taxon>
        <taxon>Chordata</taxon>
        <taxon>Craniata</taxon>
        <taxon>Vertebrata</taxon>
        <taxon>Euteleostomi</taxon>
        <taxon>Actinopterygii</taxon>
        <taxon>Neopterygii</taxon>
        <taxon>Teleostei</taxon>
        <taxon>Ostariophysi</taxon>
        <taxon>Cypriniformes</taxon>
        <taxon>Cyprinidae</taxon>
        <taxon>Labeoninae</taxon>
        <taxon>Labeonini</taxon>
        <taxon>Labeo</taxon>
    </lineage>
</organism>
<keyword evidence="3 6" id="KW-1133">Transmembrane helix</keyword>
<comment type="similarity">
    <text evidence="5">Belongs to the TMEM179 family.</text>
</comment>
<evidence type="ECO:0000256" key="4">
    <source>
        <dbReference type="ARBA" id="ARBA00023136"/>
    </source>
</evidence>
<evidence type="ECO:0000313" key="7">
    <source>
        <dbReference type="EMBL" id="KAI2651329.1"/>
    </source>
</evidence>
<evidence type="ECO:0000313" key="8">
    <source>
        <dbReference type="Proteomes" id="UP000830375"/>
    </source>
</evidence>
<name>A0ABQ8LLS2_LABRO</name>
<dbReference type="Proteomes" id="UP000830375">
    <property type="component" value="Unassembled WGS sequence"/>
</dbReference>
<sequence>MILKSNIVVRTGHALETIHTAQQFEEHMNEVFGCLTPKDSDRESMFMMGLPWLLVLELVLYAGCFICGVIAAAWMTLTQGHFDGRCILYGSVHYNASGQALIVEGSSSPSVCYFVSAIAVCMAIYCFSLILYWIYASCLDEDVRRGAFSLNASLGVCGLLLFFLLVSGCILKIGRDSLCFSVLHNTPSITSCEDAENKTWAHPYTGNQFYTGLYSTERSMWVSFFFWVLITAVVVIQKRQSSRLKVWGDDEWSRAETEPFLHRPSRQR</sequence>